<feature type="site" description="Cleavage (non-hydrolytic); by autocatalysis" evidence="13">
    <location>
        <begin position="361"/>
        <end position="362"/>
    </location>
</feature>
<evidence type="ECO:0000256" key="10">
    <source>
        <dbReference type="ARBA" id="ARBA00023264"/>
    </source>
</evidence>
<keyword evidence="13" id="KW-0999">Mitochondrion inner membrane</keyword>
<evidence type="ECO:0000256" key="8">
    <source>
        <dbReference type="ARBA" id="ARBA00023209"/>
    </source>
</evidence>
<keyword evidence="2 13" id="KW-0444">Lipid biosynthesis</keyword>
<name>A0A7F5R263_AGRPL</name>
<dbReference type="NCBIfam" id="TIGR00163">
    <property type="entry name" value="PS_decarb"/>
    <property type="match status" value="1"/>
</dbReference>
<dbReference type="InParanoid" id="A0A7F5R263"/>
<comment type="PTM">
    <text evidence="13">Is synthesized initially as an inactive proenzyme. Formation of the active enzyme involves a self-maturation process in which the active site pyruvoyl group is generated from an internal serine residue via an autocatalytic post-translational modification. Two non-identical subunits are generated from the proenzyme in this reaction, and the pyruvate is formed at the N-terminus of the alpha chain, which is derived from the carboxyl end of the proenzyme. The autoendoproteolytic cleavage occurs by a canonical serine protease mechanism, in which the side chain hydroxyl group of the serine supplies its oxygen atom to form the C-terminus of the beta chain, while the remainder of the serine residue undergoes an oxidative deamination to produce ammonia and the pyruvoyl prosthetic group on the alpha chain. During this reaction, the Ser that is part of the protease active site of the proenzyme becomes the pyruvoyl prosthetic group, which constitutes an essential element of the active site of the mature decarboxylase.</text>
</comment>
<comment type="subcellular location">
    <molecule>Phosphatidylserine decarboxylase beta chain</molecule>
    <subcellularLocation>
        <location evidence="13">Mitochondrion inner membrane</location>
        <topology evidence="13">Single-pass membrane protein</topology>
        <orientation evidence="13">Intermembrane side</orientation>
    </subcellularLocation>
</comment>
<keyword evidence="13" id="KW-0496">Mitochondrion</keyword>
<dbReference type="GO" id="GO:0016540">
    <property type="term" value="P:protein autoprocessing"/>
    <property type="evidence" value="ECO:0007669"/>
    <property type="project" value="UniProtKB-UniRule"/>
</dbReference>
<dbReference type="FunCoup" id="A0A7F5R263">
    <property type="interactions" value="1570"/>
</dbReference>
<evidence type="ECO:0000313" key="15">
    <source>
        <dbReference type="RefSeq" id="XP_025829029.1"/>
    </source>
</evidence>
<keyword evidence="14" id="KW-1185">Reference proteome</keyword>
<comment type="function">
    <text evidence="12">Catalyzes the formation of phosphatidylethanolamine (PtdEtn) from phosphatidylserine (PtdSer). Plays a central role in phospholipid metabolism and in the interorganelle trafficking of phosphatidylserine. May be involved in lipid droplet biogenesis at the endoplasmic reticulum membrane.</text>
</comment>
<feature type="active site" description="Charge relay system; for autoendoproteolytic cleavage activity" evidence="13">
    <location>
        <position position="179"/>
    </location>
</feature>
<protein>
    <recommendedName>
        <fullName evidence="13">Phosphatidylserine decarboxylase proenzyme, mitochondrial</fullName>
        <ecNumber evidence="13">4.1.1.65</ecNumber>
    </recommendedName>
    <component>
        <recommendedName>
            <fullName evidence="13">Phosphatidylserine decarboxylase beta chain</fullName>
        </recommendedName>
    </component>
    <component>
        <recommendedName>
            <fullName evidence="13">Phosphatidylserine decarboxylase alpha chain</fullName>
        </recommendedName>
    </component>
</protein>
<keyword evidence="7 13" id="KW-0472">Membrane</keyword>
<evidence type="ECO:0000256" key="5">
    <source>
        <dbReference type="ARBA" id="ARBA00022989"/>
    </source>
</evidence>
<keyword evidence="11 13" id="KW-0670">Pyruvate</keyword>
<dbReference type="PANTHER" id="PTHR10067:SF6">
    <property type="entry name" value="PHOSPHATIDYLSERINE DECARBOXYLASE PROENZYME, MITOCHONDRIAL"/>
    <property type="match status" value="1"/>
</dbReference>
<dbReference type="EC" id="4.1.1.65" evidence="13"/>
<dbReference type="GO" id="GO:0004609">
    <property type="term" value="F:phosphatidylserine decarboxylase activity"/>
    <property type="evidence" value="ECO:0007669"/>
    <property type="project" value="UniProtKB-UniRule"/>
</dbReference>
<accession>A0A7F5R263</accession>
<dbReference type="AlphaFoldDB" id="A0A7F5R263"/>
<feature type="active site" description="Schiff-base intermediate with substrate; via pyruvic acid; for decarboxylase activity" evidence="13">
    <location>
        <position position="362"/>
    </location>
</feature>
<proteinExistence type="inferred from homology"/>
<dbReference type="InterPro" id="IPR003817">
    <property type="entry name" value="PS_Dcarbxylase"/>
</dbReference>
<evidence type="ECO:0000256" key="3">
    <source>
        <dbReference type="ARBA" id="ARBA00022692"/>
    </source>
</evidence>
<feature type="chain" id="PRO_5029081551" description="Phosphatidylserine decarboxylase beta chain" evidence="13">
    <location>
        <begin position="1"/>
        <end position="361"/>
    </location>
</feature>
<evidence type="ECO:0000256" key="11">
    <source>
        <dbReference type="ARBA" id="ARBA00023317"/>
    </source>
</evidence>
<comment type="catalytic activity">
    <reaction evidence="13">
        <text>a 1,2-diacyl-sn-glycero-3-phospho-L-serine + H(+) = a 1,2-diacyl-sn-glycero-3-phosphoethanolamine + CO2</text>
        <dbReference type="Rhea" id="RHEA:20828"/>
        <dbReference type="ChEBI" id="CHEBI:15378"/>
        <dbReference type="ChEBI" id="CHEBI:16526"/>
        <dbReference type="ChEBI" id="CHEBI:57262"/>
        <dbReference type="ChEBI" id="CHEBI:64612"/>
        <dbReference type="EC" id="4.1.1.65"/>
    </reaction>
</comment>
<evidence type="ECO:0000256" key="6">
    <source>
        <dbReference type="ARBA" id="ARBA00023098"/>
    </source>
</evidence>
<evidence type="ECO:0000313" key="14">
    <source>
        <dbReference type="Proteomes" id="UP000192223"/>
    </source>
</evidence>
<dbReference type="OrthoDB" id="4330at2759"/>
<keyword evidence="13" id="KW-0865">Zymogen</keyword>
<comment type="pathway">
    <text evidence="13">Phospholipid metabolism; phosphatidylethanolamine biosynthesis; phosphatidylethanolamine from CDP-diacylglycerol: step 2/2.</text>
</comment>
<comment type="subunit">
    <text evidence="13">Heterodimer of a large membrane-associated beta subunit and a small pyruvoyl-containing alpha subunit.</text>
</comment>
<comment type="subcellular location">
    <molecule>Phosphatidylserine decarboxylase alpha chain</molecule>
    <subcellularLocation>
        <location evidence="13">Mitochondrion inner membrane</location>
        <topology evidence="13">Peripheral membrane protein</topology>
        <orientation evidence="13">Intermembrane side</orientation>
    </subcellularLocation>
    <text evidence="13">Anchored to the mitochondrial inner membrane through its interaction with the integral membrane beta chain.</text>
</comment>
<gene>
    <name evidence="15" type="primary">LOC108739146</name>
</gene>
<dbReference type="GeneID" id="108739146"/>
<dbReference type="UniPathway" id="UPA00558">
    <property type="reaction ID" value="UER00616"/>
</dbReference>
<comment type="cofactor">
    <cofactor evidence="13">
        <name>pyruvate</name>
        <dbReference type="ChEBI" id="CHEBI:15361"/>
    </cofactor>
    <text evidence="13">Binds 1 pyruvoyl group covalently per subunit.</text>
</comment>
<dbReference type="HAMAP" id="MF_03208">
    <property type="entry name" value="PS_decarb_PSD_B_type1_euk"/>
    <property type="match status" value="1"/>
</dbReference>
<evidence type="ECO:0000256" key="13">
    <source>
        <dbReference type="HAMAP-Rule" id="MF_03208"/>
    </source>
</evidence>
<dbReference type="InterPro" id="IPR033661">
    <property type="entry name" value="PSD_type1_euk"/>
</dbReference>
<comment type="pathway">
    <text evidence="1">Lipid metabolism.</text>
</comment>
<keyword evidence="9 13" id="KW-0456">Lyase</keyword>
<dbReference type="GO" id="GO:0006646">
    <property type="term" value="P:phosphatidylethanolamine biosynthetic process"/>
    <property type="evidence" value="ECO:0007669"/>
    <property type="project" value="UniProtKB-UniRule"/>
</dbReference>
<comment type="similarity">
    <text evidence="13">Belongs to the phosphatidylserine decarboxylase family. PSD-B subfamily. Eukaryotic type I sub-subfamily.</text>
</comment>
<sequence>MNLKTIGLIFTKSRSFAQLSKTFQRPYGRVQIKENKASFVRPLSSNADNATLKKGWLEWKVIMTKFVPVGLCLIAVMQWRFYRKQISDRTASHWEVKFYCALPLRAVSRWWGWLADKHIPESLRPLVYNLYIKTFGVDLSEAANQDLGSYRSLADFFSRPLKEGVREINQECPLVSPCDGTVLHFGPIETGHVEQVKGVTYSLENFLGENTWNNNRNHNEDCDYRKSLFHKPHLPNNLYHCVIYLAPGDYHRFHSPVDWQPNHRRHFCGQLLSVNPSIARWLPGLFCINERAVYLGHWEHGFFSMAAVGATNVGSVRVYFDKTLQTNRPKYRQPFINKDDKCLGTSINLNKGDLVGEFRMGSTIVLVFEAPDSFEFKLTPFQRVRVGEGIGCINKTKYVDRLSKTHTNTITIAT</sequence>
<evidence type="ECO:0000256" key="9">
    <source>
        <dbReference type="ARBA" id="ARBA00023239"/>
    </source>
</evidence>
<evidence type="ECO:0000256" key="1">
    <source>
        <dbReference type="ARBA" id="ARBA00005189"/>
    </source>
</evidence>
<evidence type="ECO:0000256" key="12">
    <source>
        <dbReference type="ARBA" id="ARBA00045136"/>
    </source>
</evidence>
<dbReference type="Pfam" id="PF02666">
    <property type="entry name" value="PS_Dcarbxylase"/>
    <property type="match status" value="1"/>
</dbReference>
<evidence type="ECO:0000256" key="7">
    <source>
        <dbReference type="ARBA" id="ARBA00023136"/>
    </source>
</evidence>
<dbReference type="PANTHER" id="PTHR10067">
    <property type="entry name" value="PHOSPHATIDYLSERINE DECARBOXYLASE"/>
    <property type="match status" value="1"/>
</dbReference>
<evidence type="ECO:0000256" key="4">
    <source>
        <dbReference type="ARBA" id="ARBA00022793"/>
    </source>
</evidence>
<keyword evidence="4 13" id="KW-0210">Decarboxylase</keyword>
<keyword evidence="8 13" id="KW-0594">Phospholipid biosynthesis</keyword>
<feature type="modified residue" description="Pyruvic acid (Ser); by autocatalysis" evidence="13">
    <location>
        <position position="362"/>
    </location>
</feature>
<keyword evidence="10 13" id="KW-1208">Phospholipid metabolism</keyword>
<dbReference type="GO" id="GO:0005743">
    <property type="term" value="C:mitochondrial inner membrane"/>
    <property type="evidence" value="ECO:0007669"/>
    <property type="project" value="UniProtKB-SubCell"/>
</dbReference>
<feature type="topological domain" description="Mitochondrial intermembrane" evidence="13">
    <location>
        <begin position="79"/>
        <end position="414"/>
    </location>
</feature>
<feature type="topological domain" description="Mitochondrial matrix" evidence="13">
    <location>
        <begin position="1"/>
        <end position="59"/>
    </location>
</feature>
<dbReference type="InterPro" id="IPR033177">
    <property type="entry name" value="PSD-B"/>
</dbReference>
<dbReference type="Proteomes" id="UP000192223">
    <property type="component" value="Unplaced"/>
</dbReference>
<feature type="active site" description="Charge relay system; for autoendoproteolytic cleavage activity" evidence="13">
    <location>
        <position position="254"/>
    </location>
</feature>
<feature type="chain" id="PRO_5029081552" description="Phosphatidylserine decarboxylase alpha chain" evidence="13">
    <location>
        <begin position="362"/>
        <end position="414"/>
    </location>
</feature>
<feature type="active site" description="Charge relay system; for autoendoproteolytic cleavage activity" evidence="13">
    <location>
        <position position="362"/>
    </location>
</feature>
<keyword evidence="3 13" id="KW-0812">Transmembrane</keyword>
<keyword evidence="5 13" id="KW-1133">Transmembrane helix</keyword>
<reference evidence="15" key="1">
    <citation type="submission" date="2025-08" db="UniProtKB">
        <authorList>
            <consortium name="RefSeq"/>
        </authorList>
    </citation>
    <scope>IDENTIFICATION</scope>
    <source>
        <tissue evidence="15">Entire body</tissue>
    </source>
</reference>
<evidence type="ECO:0000256" key="2">
    <source>
        <dbReference type="ARBA" id="ARBA00022516"/>
    </source>
</evidence>
<keyword evidence="6 13" id="KW-0443">Lipid metabolism</keyword>
<organism evidence="14 15">
    <name type="scientific">Agrilus planipennis</name>
    <name type="common">Emerald ash borer</name>
    <name type="synonym">Agrilus marcopoli</name>
    <dbReference type="NCBI Taxonomy" id="224129"/>
    <lineage>
        <taxon>Eukaryota</taxon>
        <taxon>Metazoa</taxon>
        <taxon>Ecdysozoa</taxon>
        <taxon>Arthropoda</taxon>
        <taxon>Hexapoda</taxon>
        <taxon>Insecta</taxon>
        <taxon>Pterygota</taxon>
        <taxon>Neoptera</taxon>
        <taxon>Endopterygota</taxon>
        <taxon>Coleoptera</taxon>
        <taxon>Polyphaga</taxon>
        <taxon>Elateriformia</taxon>
        <taxon>Buprestoidea</taxon>
        <taxon>Buprestidae</taxon>
        <taxon>Agrilinae</taxon>
        <taxon>Agrilus</taxon>
    </lineage>
</organism>
<dbReference type="RefSeq" id="XP_025829029.1">
    <property type="nucleotide sequence ID" value="XM_025973244.1"/>
</dbReference>